<dbReference type="Proteomes" id="UP000499080">
    <property type="component" value="Unassembled WGS sequence"/>
</dbReference>
<name>A0A4Y2CSD2_ARAVE</name>
<accession>A0A4Y2CSD2</accession>
<proteinExistence type="predicted"/>
<evidence type="ECO:0000313" key="1">
    <source>
        <dbReference type="EMBL" id="GBM06836.1"/>
    </source>
</evidence>
<dbReference type="AlphaFoldDB" id="A0A4Y2CSD2"/>
<gene>
    <name evidence="1" type="ORF">AVEN_173592_1</name>
</gene>
<keyword evidence="2" id="KW-1185">Reference proteome</keyword>
<evidence type="ECO:0000313" key="2">
    <source>
        <dbReference type="Proteomes" id="UP000499080"/>
    </source>
</evidence>
<protein>
    <submittedName>
        <fullName evidence="1">Uncharacterized protein</fullName>
    </submittedName>
</protein>
<dbReference type="EMBL" id="BGPR01000234">
    <property type="protein sequence ID" value="GBM06836.1"/>
    <property type="molecule type" value="Genomic_DNA"/>
</dbReference>
<comment type="caution">
    <text evidence="1">The sequence shown here is derived from an EMBL/GenBank/DDBJ whole genome shotgun (WGS) entry which is preliminary data.</text>
</comment>
<sequence length="111" mass="12977">MQRLERKIIGNVTHNLVASRPLHFESIHVPYPSAHPQDHLWMETGSFPNRFFFGTGHNPRNVRYLRRENSRHALFINVVVYPRRSHSSQLGNLSFLCSIISLSFHLPRSFV</sequence>
<organism evidence="1 2">
    <name type="scientific">Araneus ventricosus</name>
    <name type="common">Orbweaver spider</name>
    <name type="synonym">Epeira ventricosa</name>
    <dbReference type="NCBI Taxonomy" id="182803"/>
    <lineage>
        <taxon>Eukaryota</taxon>
        <taxon>Metazoa</taxon>
        <taxon>Ecdysozoa</taxon>
        <taxon>Arthropoda</taxon>
        <taxon>Chelicerata</taxon>
        <taxon>Arachnida</taxon>
        <taxon>Araneae</taxon>
        <taxon>Araneomorphae</taxon>
        <taxon>Entelegynae</taxon>
        <taxon>Araneoidea</taxon>
        <taxon>Araneidae</taxon>
        <taxon>Araneus</taxon>
    </lineage>
</organism>
<reference evidence="1 2" key="1">
    <citation type="journal article" date="2019" name="Sci. Rep.">
        <title>Orb-weaving spider Araneus ventricosus genome elucidates the spidroin gene catalogue.</title>
        <authorList>
            <person name="Kono N."/>
            <person name="Nakamura H."/>
            <person name="Ohtoshi R."/>
            <person name="Moran D.A.P."/>
            <person name="Shinohara A."/>
            <person name="Yoshida Y."/>
            <person name="Fujiwara M."/>
            <person name="Mori M."/>
            <person name="Tomita M."/>
            <person name="Arakawa K."/>
        </authorList>
    </citation>
    <scope>NUCLEOTIDE SEQUENCE [LARGE SCALE GENOMIC DNA]</scope>
</reference>